<sequence length="701" mass="75775">MFYSNQILTSTQYGVSTVWLIATVGKSNQKRVTKRAIQDVNVPRACGKILDPGAPLALRLQGNLLYGVSKVFADQCGYLLSDTEKTQNDMMTFFRAIKSSHLDLPDPKTKRVNITLQDDPNFDPMSQLPPLDLAVIDTEWLAIPSQGSATKLSQMSPLQAYTSRRGSMNRHTSLINLELPPSSHSSGSYRMPAHLGQSSSPYAKLGPFDDMPEFLQSQEDEFDAIADIGLNFDGDGNLVEEEPELPPFFGDMPSNVSMPASGAQPQPLEDLFLMGEEQALPDAEAFPAPVATPANRSNNRVVVSEENETVTTSEVVQASAPAKRRRVARRVPMVDEETALPRSQQKHWLSHYVDIMADAARTRGGTGAPAQARRNALAFVLHNGLANVGLVARVTGVAHPLAAAFSGWNVLSQLHPDAFGQPEPETPRRSSRRRKSDEAFGEDDEAENQRNVRPRHDNLDDDAAAERGRGQYTEGILPPPPLPPSQQDSSYVEMGMDALPPMDDHHSSSLMPWSRPGSAAPGSSVRGAPTQPGSAQKPGPAPSPLLHRSTNLIADLDRHSDPIAAPPGTPSHAVLDLAALDSSPSAMDMDAVLDFSDAAYAGLDAASQAFLDYASKRAIVHGDEEDDDGPAESNRRRRWVDFERIASPLKHDGAVAAQAFLHVLALATRGVITVRQDNNEHGTEPFGAIHVGIDLSLGGDE</sequence>
<accession>A0A0A2V9Y5</accession>
<dbReference type="Proteomes" id="UP000030106">
    <property type="component" value="Unassembled WGS sequence"/>
</dbReference>
<dbReference type="PANTHER" id="PTHR12585:SF70">
    <property type="entry name" value="RAD21_REC8 N TERMINAL DOMAIN PROTEIN (AFU_ORTHOLOGUE AFUA_6G02900)"/>
    <property type="match status" value="1"/>
</dbReference>
<dbReference type="OrthoDB" id="5427633at2759"/>
<feature type="domain" description="Rad21/Rec8-like protein N-terminal" evidence="4">
    <location>
        <begin position="1"/>
        <end position="110"/>
    </location>
</feature>
<evidence type="ECO:0000256" key="1">
    <source>
        <dbReference type="ARBA" id="ARBA00004123"/>
    </source>
</evidence>
<dbReference type="GO" id="GO:0030892">
    <property type="term" value="C:mitotic cohesin complex"/>
    <property type="evidence" value="ECO:0007669"/>
    <property type="project" value="TreeGrafter"/>
</dbReference>
<dbReference type="GO" id="GO:0003682">
    <property type="term" value="F:chromatin binding"/>
    <property type="evidence" value="ECO:0007669"/>
    <property type="project" value="TreeGrafter"/>
</dbReference>
<keyword evidence="2" id="KW-0539">Nucleus</keyword>
<dbReference type="CDD" id="cd21789">
    <property type="entry name" value="Rad21_Rec8_M_SpRec8p-like"/>
    <property type="match status" value="1"/>
</dbReference>
<dbReference type="GO" id="GO:0007064">
    <property type="term" value="P:mitotic sister chromatid cohesion"/>
    <property type="evidence" value="ECO:0007669"/>
    <property type="project" value="TreeGrafter"/>
</dbReference>
<dbReference type="Pfam" id="PF04825">
    <property type="entry name" value="Rad21_Rec8_N"/>
    <property type="match status" value="1"/>
</dbReference>
<comment type="caution">
    <text evidence="5">The sequence shown here is derived from an EMBL/GenBank/DDBJ whole genome shotgun (WGS) entry which is preliminary data.</text>
</comment>
<dbReference type="InterPro" id="IPR039781">
    <property type="entry name" value="Rad21/Rec8-like"/>
</dbReference>
<organism evidence="5 6">
    <name type="scientific">Beauveria bassiana D1-5</name>
    <dbReference type="NCBI Taxonomy" id="1245745"/>
    <lineage>
        <taxon>Eukaryota</taxon>
        <taxon>Fungi</taxon>
        <taxon>Dikarya</taxon>
        <taxon>Ascomycota</taxon>
        <taxon>Pezizomycotina</taxon>
        <taxon>Sordariomycetes</taxon>
        <taxon>Hypocreomycetidae</taxon>
        <taxon>Hypocreales</taxon>
        <taxon>Cordycipitaceae</taxon>
        <taxon>Beauveria</taxon>
    </lineage>
</organism>
<evidence type="ECO:0000256" key="2">
    <source>
        <dbReference type="ARBA" id="ARBA00023242"/>
    </source>
</evidence>
<dbReference type="AlphaFoldDB" id="A0A0A2V9Y5"/>
<evidence type="ECO:0000259" key="4">
    <source>
        <dbReference type="Pfam" id="PF04825"/>
    </source>
</evidence>
<feature type="compositionally biased region" description="Basic and acidic residues" evidence="3">
    <location>
        <begin position="447"/>
        <end position="462"/>
    </location>
</feature>
<evidence type="ECO:0000256" key="3">
    <source>
        <dbReference type="SAM" id="MobiDB-lite"/>
    </source>
</evidence>
<dbReference type="PANTHER" id="PTHR12585">
    <property type="entry name" value="SCC1 / RAD21 FAMILY MEMBER"/>
    <property type="match status" value="1"/>
</dbReference>
<evidence type="ECO:0000313" key="5">
    <source>
        <dbReference type="EMBL" id="KGQ04323.1"/>
    </source>
</evidence>
<protein>
    <submittedName>
        <fullName evidence="5">Meiotic recombination protein rec8</fullName>
    </submittedName>
</protein>
<name>A0A0A2V9Y5_BEABA</name>
<dbReference type="HOGENOM" id="CLU_025342_0_0_1"/>
<gene>
    <name evidence="5" type="ORF">BBAD15_g10420</name>
</gene>
<evidence type="ECO:0000313" key="6">
    <source>
        <dbReference type="Proteomes" id="UP000030106"/>
    </source>
</evidence>
<reference evidence="5 6" key="1">
    <citation type="submission" date="2012-10" db="EMBL/GenBank/DDBJ databases">
        <title>Genome sequencing and analysis of entomopathogenic fungi Beauveria bassiana D1-5.</title>
        <authorList>
            <person name="Li Q."/>
            <person name="Wang L."/>
            <person name="Zhang Z."/>
            <person name="Wang Q."/>
            <person name="Ren J."/>
            <person name="Wang M."/>
            <person name="Xu W."/>
            <person name="Wang J."/>
            <person name="Lu Y."/>
            <person name="Du Q."/>
            <person name="Sun Z."/>
        </authorList>
    </citation>
    <scope>NUCLEOTIDE SEQUENCE [LARGE SCALE GENOMIC DNA]</scope>
    <source>
        <strain evidence="5 6">D1-5</strain>
    </source>
</reference>
<dbReference type="STRING" id="1245745.A0A0A2V9Y5"/>
<comment type="subcellular location">
    <subcellularLocation>
        <location evidence="1">Nucleus</location>
    </subcellularLocation>
</comment>
<feature type="region of interest" description="Disordered" evidence="3">
    <location>
        <begin position="495"/>
        <end position="547"/>
    </location>
</feature>
<dbReference type="EMBL" id="ANFO01001092">
    <property type="protein sequence ID" value="KGQ04323.1"/>
    <property type="molecule type" value="Genomic_DNA"/>
</dbReference>
<proteinExistence type="predicted"/>
<feature type="region of interest" description="Disordered" evidence="3">
    <location>
        <begin position="416"/>
        <end position="462"/>
    </location>
</feature>
<dbReference type="InterPro" id="IPR006910">
    <property type="entry name" value="Rad21_Rec8_N"/>
</dbReference>
<dbReference type="eggNOG" id="KOG1213">
    <property type="taxonomic scope" value="Eukaryota"/>
</dbReference>
<feature type="region of interest" description="Disordered" evidence="3">
    <location>
        <begin position="471"/>
        <end position="490"/>
    </location>
</feature>
<dbReference type="GO" id="GO:0005634">
    <property type="term" value="C:nucleus"/>
    <property type="evidence" value="ECO:0007669"/>
    <property type="project" value="UniProtKB-SubCell"/>
</dbReference>